<sequence length="249" mass="25546">MVCMTTSAPRRRSRLPLVAAVVVIALVAALIGGEVYARNRVSQCLATQFQNDLGSKVDVDLGWQPVLLSLVTKSFSSVDISSDDSRFGPAQDMQVRATVNDVDLETSETSGGTIGSSTADVVWSTDGILATLQQQGIGSVVSGVTADPGAGTLRFDIVGGLAALTVAPTVSGDTIDVRTTDASILGIGIPTDLADSVVGILTDSLTTFPLGMTPDTLTVTDTGIELTLSGGQYQIPPAQADSGEQALSC</sequence>
<dbReference type="RefSeq" id="WP_139203866.1">
    <property type="nucleotide sequence ID" value="NZ_FOJN01000004.1"/>
</dbReference>
<gene>
    <name evidence="1" type="ORF">SAMN05444374_104280</name>
</gene>
<protein>
    <recommendedName>
        <fullName evidence="3">DUF2993 domain-containing protein</fullName>
    </recommendedName>
</protein>
<dbReference type="AlphaFoldDB" id="A0A1I0T7V4"/>
<name>A0A1I0T7V4_9NOCA</name>
<proteinExistence type="predicted"/>
<evidence type="ECO:0008006" key="3">
    <source>
        <dbReference type="Google" id="ProtNLM"/>
    </source>
</evidence>
<organism evidence="1 2">
    <name type="scientific">Rhodococcoides kroppenstedtii</name>
    <dbReference type="NCBI Taxonomy" id="293050"/>
    <lineage>
        <taxon>Bacteria</taxon>
        <taxon>Bacillati</taxon>
        <taxon>Actinomycetota</taxon>
        <taxon>Actinomycetes</taxon>
        <taxon>Mycobacteriales</taxon>
        <taxon>Nocardiaceae</taxon>
        <taxon>Rhodococcoides</taxon>
    </lineage>
</organism>
<accession>A0A1I0T7V4</accession>
<dbReference type="EMBL" id="FOJN01000004">
    <property type="protein sequence ID" value="SFA47894.1"/>
    <property type="molecule type" value="Genomic_DNA"/>
</dbReference>
<evidence type="ECO:0000313" key="1">
    <source>
        <dbReference type="EMBL" id="SFA47894.1"/>
    </source>
</evidence>
<dbReference type="Pfam" id="PF11209">
    <property type="entry name" value="LmeA"/>
    <property type="match status" value="1"/>
</dbReference>
<evidence type="ECO:0000313" key="2">
    <source>
        <dbReference type="Proteomes" id="UP000182054"/>
    </source>
</evidence>
<dbReference type="OrthoDB" id="4201904at2"/>
<dbReference type="Proteomes" id="UP000182054">
    <property type="component" value="Unassembled WGS sequence"/>
</dbReference>
<dbReference type="GeneID" id="85485429"/>
<dbReference type="InterPro" id="IPR021373">
    <property type="entry name" value="DUF2993"/>
</dbReference>
<reference evidence="1 2" key="1">
    <citation type="submission" date="2016-10" db="EMBL/GenBank/DDBJ databases">
        <authorList>
            <person name="de Groot N.N."/>
        </authorList>
    </citation>
    <scope>NUCLEOTIDE SEQUENCE [LARGE SCALE GENOMIC DNA]</scope>
    <source>
        <strain evidence="1 2">DSM 44908</strain>
    </source>
</reference>